<reference evidence="2 3" key="2">
    <citation type="journal article" date="2010" name="Stand. Genomic Sci.">
        <title>Complete genome sequence of Syntrophothermus lipocalidus type strain (TGB-C1).</title>
        <authorList>
            <person name="Djao O.D."/>
            <person name="Zhang X."/>
            <person name="Lucas S."/>
            <person name="Lapidus A."/>
            <person name="Del Rio T.G."/>
            <person name="Nolan M."/>
            <person name="Tice H."/>
            <person name="Cheng J.F."/>
            <person name="Han C."/>
            <person name="Tapia R."/>
            <person name="Goodwin L."/>
            <person name="Pitluck S."/>
            <person name="Liolios K."/>
            <person name="Ivanova N."/>
            <person name="Mavromatis K."/>
            <person name="Mikhailova N."/>
            <person name="Ovchinnikova G."/>
            <person name="Pati A."/>
            <person name="Brambilla E."/>
            <person name="Chen A."/>
            <person name="Palaniappan K."/>
            <person name="Land M."/>
            <person name="Hauser L."/>
            <person name="Chang Y.J."/>
            <person name="Jeffries C.D."/>
            <person name="Rohde M."/>
            <person name="Sikorski J."/>
            <person name="Spring S."/>
            <person name="Goker M."/>
            <person name="Detter J.C."/>
            <person name="Woyke T."/>
            <person name="Bristow J."/>
            <person name="Eisen J.A."/>
            <person name="Markowitz V."/>
            <person name="Hugenholtz P."/>
            <person name="Kyrpides N.C."/>
            <person name="Klenk H.P."/>
        </authorList>
    </citation>
    <scope>NUCLEOTIDE SEQUENCE [LARGE SCALE GENOMIC DNA]</scope>
    <source>
        <strain evidence="3">DSM 12680 / TGB-C1</strain>
    </source>
</reference>
<dbReference type="OrthoDB" id="9798476at2"/>
<keyword evidence="3" id="KW-1185">Reference proteome</keyword>
<dbReference type="HOGENOM" id="CLU_1453731_0_0_9"/>
<protein>
    <submittedName>
        <fullName evidence="2">DnaJ-like, subfamily C, member 28, conserved domain protein</fullName>
    </submittedName>
</protein>
<dbReference type="Pfam" id="PF09350">
    <property type="entry name" value="DJC28_CD"/>
    <property type="match status" value="1"/>
</dbReference>
<dbReference type="EMBL" id="CP002048">
    <property type="protein sequence ID" value="ADI01325.1"/>
    <property type="molecule type" value="Genomic_DNA"/>
</dbReference>
<accession>D7CKU0</accession>
<evidence type="ECO:0000259" key="1">
    <source>
        <dbReference type="Pfam" id="PF09350"/>
    </source>
</evidence>
<dbReference type="PANTHER" id="PTHR39158:SF1">
    <property type="entry name" value="DNAJ HOMOLOG SUBFAMILY C MEMBER 28"/>
    <property type="match status" value="1"/>
</dbReference>
<dbReference type="eggNOG" id="ENOG5032BW3">
    <property type="taxonomic scope" value="Bacteria"/>
</dbReference>
<dbReference type="InterPro" id="IPR018961">
    <property type="entry name" value="DnaJ_homolog_subfam-C_membr-28"/>
</dbReference>
<name>D7CKU0_SYNLT</name>
<organism evidence="2 3">
    <name type="scientific">Syntrophothermus lipocalidus (strain DSM 12680 / TGB-C1)</name>
    <dbReference type="NCBI Taxonomy" id="643648"/>
    <lineage>
        <taxon>Bacteria</taxon>
        <taxon>Bacillati</taxon>
        <taxon>Bacillota</taxon>
        <taxon>Clostridia</taxon>
        <taxon>Eubacteriales</taxon>
        <taxon>Syntrophomonadaceae</taxon>
        <taxon>Syntrophothermus</taxon>
    </lineage>
</organism>
<dbReference type="PANTHER" id="PTHR39158">
    <property type="entry name" value="OS08G0560600 PROTEIN"/>
    <property type="match status" value="1"/>
</dbReference>
<dbReference type="STRING" id="643648.Slip_0541"/>
<dbReference type="InterPro" id="IPR052573">
    <property type="entry name" value="DnaJ_C_subfamily_28"/>
</dbReference>
<evidence type="ECO:0000313" key="2">
    <source>
        <dbReference type="EMBL" id="ADI01325.1"/>
    </source>
</evidence>
<dbReference type="RefSeq" id="WP_013174727.1">
    <property type="nucleotide sequence ID" value="NC_014220.1"/>
</dbReference>
<gene>
    <name evidence="2" type="ordered locus">Slip_0541</name>
</gene>
<dbReference type="AlphaFoldDB" id="D7CKU0"/>
<dbReference type="KEGG" id="slp:Slip_0541"/>
<sequence length="186" mass="22068">MGEEKSLEEQIMIKAQQVRGTARYMASFEDLVEERIRKAREKGAFDNLEGFGKPLQLYENPFEPPEMRMVFKILKDAGYAPYWVELGKDIDGAMEAFREDVERFKRYIEVVLDGRVSHRAWQRFEKKKADFYQDVLKRLEKLNKQIDNYNLHNPMFWLGRHNIDVKTEYAKVVEEIEGVVASKIKR</sequence>
<feature type="domain" description="DnaJ homologue subfamily C member 28 conserved" evidence="1">
    <location>
        <begin position="31"/>
        <end position="98"/>
    </location>
</feature>
<dbReference type="Proteomes" id="UP000000378">
    <property type="component" value="Chromosome"/>
</dbReference>
<reference evidence="3" key="1">
    <citation type="journal article" date="2010" name="Stand. Genomic Sci.">
        <title>Complete genome sequence of Syntrophothermus lipocalidus type strain (TGB-C1T).</title>
        <authorList>
            <consortium name="US DOE Joint Genome Institute (JGI-PGF)"/>
            <person name="Djao O."/>
            <person name="Zhang X."/>
            <person name="Lucas S."/>
            <person name="Lapidus A."/>
            <person name="Glavina Del Rio T."/>
            <person name="Nolan M."/>
            <person name="Tice H."/>
            <person name="Cheng J."/>
            <person name="Han C."/>
            <person name="Tapia R."/>
            <person name="Goodwin L."/>
            <person name="Pitluck S."/>
            <person name="Liolios K."/>
            <person name="Ivanova N."/>
            <person name="Mavromatis K."/>
            <person name="Mikhailova N."/>
            <person name="Ovchinnikova G."/>
            <person name="Pati A."/>
            <person name="Brambilla E."/>
            <person name="Chen A."/>
            <person name="Palaniappan K."/>
            <person name="Land M."/>
            <person name="Hauser L."/>
            <person name="Chang Y."/>
            <person name="Jeffries C."/>
            <person name="Rohde M."/>
            <person name="Sikorski J."/>
            <person name="Spring S."/>
            <person name="Goker M."/>
            <person name="Detter J."/>
            <person name="Woyke T."/>
            <person name="Bristow J."/>
            <person name="Eisen J."/>
            <person name="Markowitz V."/>
            <person name="Hugenholtz P."/>
            <person name="Kyrpides N."/>
            <person name="Klenk H."/>
        </authorList>
    </citation>
    <scope>NUCLEOTIDE SEQUENCE [LARGE SCALE GENOMIC DNA]</scope>
    <source>
        <strain evidence="3">DSM 12680 / TGB-C1</strain>
    </source>
</reference>
<evidence type="ECO:0000313" key="3">
    <source>
        <dbReference type="Proteomes" id="UP000000378"/>
    </source>
</evidence>
<proteinExistence type="predicted"/>